<keyword evidence="2" id="KW-0472">Membrane</keyword>
<evidence type="ECO:0000256" key="1">
    <source>
        <dbReference type="SAM" id="MobiDB-lite"/>
    </source>
</evidence>
<name>A0AAN8XTY7_HALRR</name>
<feature type="compositionally biased region" description="Low complexity" evidence="1">
    <location>
        <begin position="154"/>
        <end position="163"/>
    </location>
</feature>
<comment type="caution">
    <text evidence="3">The sequence shown here is derived from an EMBL/GenBank/DDBJ whole genome shotgun (WGS) entry which is preliminary data.</text>
</comment>
<evidence type="ECO:0000313" key="3">
    <source>
        <dbReference type="EMBL" id="KAK7084200.1"/>
    </source>
</evidence>
<accession>A0AAN8XTY7</accession>
<dbReference type="Proteomes" id="UP001381693">
    <property type="component" value="Unassembled WGS sequence"/>
</dbReference>
<feature type="transmembrane region" description="Helical" evidence="2">
    <location>
        <begin position="58"/>
        <end position="80"/>
    </location>
</feature>
<gene>
    <name evidence="3" type="ORF">SK128_002533</name>
</gene>
<dbReference type="EMBL" id="JAXCGZ010002217">
    <property type="protein sequence ID" value="KAK7084200.1"/>
    <property type="molecule type" value="Genomic_DNA"/>
</dbReference>
<keyword evidence="2" id="KW-0812">Transmembrane</keyword>
<evidence type="ECO:0000313" key="4">
    <source>
        <dbReference type="Proteomes" id="UP001381693"/>
    </source>
</evidence>
<protein>
    <submittedName>
        <fullName evidence="3">Uncharacterized protein</fullName>
    </submittedName>
</protein>
<feature type="region of interest" description="Disordered" evidence="1">
    <location>
        <begin position="107"/>
        <end position="194"/>
    </location>
</feature>
<keyword evidence="2" id="KW-1133">Transmembrane helix</keyword>
<dbReference type="AlphaFoldDB" id="A0AAN8XTY7"/>
<feature type="transmembrane region" description="Helical" evidence="2">
    <location>
        <begin position="7"/>
        <end position="29"/>
    </location>
</feature>
<sequence length="194" mass="21607">MCKAASICVAISLIIVGFLILAGGIIALITPKIIDCDELTFSDDLGDFCDEYEDVLKIAGGVGTAVGGVLFLVGIIILCIPKSRSRPVVHAVPATAMQIQHHNVQNTRIPPEQPNNPYYNQQYQQQQHHNPYKNPLADQSSAPPPAYEPEYNQHHNQNRQYYNPPAYQNHGYEKGQMPQGLPRAHMGPSLQRYY</sequence>
<feature type="compositionally biased region" description="Low complexity" evidence="1">
    <location>
        <begin position="115"/>
        <end position="135"/>
    </location>
</feature>
<keyword evidence="4" id="KW-1185">Reference proteome</keyword>
<proteinExistence type="predicted"/>
<reference evidence="3 4" key="1">
    <citation type="submission" date="2023-11" db="EMBL/GenBank/DDBJ databases">
        <title>Halocaridina rubra genome assembly.</title>
        <authorList>
            <person name="Smith C."/>
        </authorList>
    </citation>
    <scope>NUCLEOTIDE SEQUENCE [LARGE SCALE GENOMIC DNA]</scope>
    <source>
        <strain evidence="3">EP-1</strain>
        <tissue evidence="3">Whole</tissue>
    </source>
</reference>
<evidence type="ECO:0000256" key="2">
    <source>
        <dbReference type="SAM" id="Phobius"/>
    </source>
</evidence>
<organism evidence="3 4">
    <name type="scientific">Halocaridina rubra</name>
    <name type="common">Hawaiian red shrimp</name>
    <dbReference type="NCBI Taxonomy" id="373956"/>
    <lineage>
        <taxon>Eukaryota</taxon>
        <taxon>Metazoa</taxon>
        <taxon>Ecdysozoa</taxon>
        <taxon>Arthropoda</taxon>
        <taxon>Crustacea</taxon>
        <taxon>Multicrustacea</taxon>
        <taxon>Malacostraca</taxon>
        <taxon>Eumalacostraca</taxon>
        <taxon>Eucarida</taxon>
        <taxon>Decapoda</taxon>
        <taxon>Pleocyemata</taxon>
        <taxon>Caridea</taxon>
        <taxon>Atyoidea</taxon>
        <taxon>Atyidae</taxon>
        <taxon>Halocaridina</taxon>
    </lineage>
</organism>